<dbReference type="InterPro" id="IPR005467">
    <property type="entry name" value="His_kinase_dom"/>
</dbReference>
<dbReference type="CDD" id="cd00130">
    <property type="entry name" value="PAS"/>
    <property type="match status" value="1"/>
</dbReference>
<evidence type="ECO:0000256" key="1">
    <source>
        <dbReference type="ARBA" id="ARBA00000085"/>
    </source>
</evidence>
<comment type="catalytic activity">
    <reaction evidence="1">
        <text>ATP + protein L-histidine = ADP + protein N-phospho-L-histidine.</text>
        <dbReference type="EC" id="2.7.13.3"/>
    </reaction>
</comment>
<evidence type="ECO:0000256" key="4">
    <source>
        <dbReference type="ARBA" id="ARBA00022777"/>
    </source>
</evidence>
<evidence type="ECO:0000256" key="2">
    <source>
        <dbReference type="ARBA" id="ARBA00012438"/>
    </source>
</evidence>
<name>A0ABQ6FS90_9CHLR</name>
<evidence type="ECO:0000259" key="5">
    <source>
        <dbReference type="PROSITE" id="PS50109"/>
    </source>
</evidence>
<dbReference type="PANTHER" id="PTHR43547:SF2">
    <property type="entry name" value="HYBRID SIGNAL TRANSDUCTION HISTIDINE KINASE C"/>
    <property type="match status" value="1"/>
</dbReference>
<dbReference type="Pfam" id="PF00512">
    <property type="entry name" value="HisKA"/>
    <property type="match status" value="1"/>
</dbReference>
<dbReference type="InterPro" id="IPR003018">
    <property type="entry name" value="GAF"/>
</dbReference>
<keyword evidence="4" id="KW-0808">Transferase</keyword>
<dbReference type="InterPro" id="IPR000014">
    <property type="entry name" value="PAS"/>
</dbReference>
<dbReference type="InterPro" id="IPR036097">
    <property type="entry name" value="HisK_dim/P_sf"/>
</dbReference>
<organism evidence="6 7">
    <name type="scientific">Dictyobacter halimunensis</name>
    <dbReference type="NCBI Taxonomy" id="3026934"/>
    <lineage>
        <taxon>Bacteria</taxon>
        <taxon>Bacillati</taxon>
        <taxon>Chloroflexota</taxon>
        <taxon>Ktedonobacteria</taxon>
        <taxon>Ktedonobacterales</taxon>
        <taxon>Dictyobacteraceae</taxon>
        <taxon>Dictyobacter</taxon>
    </lineage>
</organism>
<dbReference type="Proteomes" id="UP001344906">
    <property type="component" value="Unassembled WGS sequence"/>
</dbReference>
<protein>
    <recommendedName>
        <fullName evidence="2">histidine kinase</fullName>
        <ecNumber evidence="2">2.7.13.3</ecNumber>
    </recommendedName>
</protein>
<dbReference type="Pfam" id="PF01590">
    <property type="entry name" value="GAF"/>
    <property type="match status" value="1"/>
</dbReference>
<evidence type="ECO:0000313" key="7">
    <source>
        <dbReference type="Proteomes" id="UP001344906"/>
    </source>
</evidence>
<dbReference type="EC" id="2.7.13.3" evidence="2"/>
<dbReference type="SUPFAM" id="SSF55785">
    <property type="entry name" value="PYP-like sensor domain (PAS domain)"/>
    <property type="match status" value="1"/>
</dbReference>
<keyword evidence="3" id="KW-0597">Phosphoprotein</keyword>
<dbReference type="InterPro" id="IPR036890">
    <property type="entry name" value="HATPase_C_sf"/>
</dbReference>
<evidence type="ECO:0000313" key="6">
    <source>
        <dbReference type="EMBL" id="GLV55656.1"/>
    </source>
</evidence>
<dbReference type="InterPro" id="IPR029016">
    <property type="entry name" value="GAF-like_dom_sf"/>
</dbReference>
<dbReference type="SMART" id="SM00388">
    <property type="entry name" value="HisKA"/>
    <property type="match status" value="1"/>
</dbReference>
<accession>A0ABQ6FS90</accession>
<dbReference type="SMART" id="SM00387">
    <property type="entry name" value="HATPase_c"/>
    <property type="match status" value="1"/>
</dbReference>
<dbReference type="PANTHER" id="PTHR43547">
    <property type="entry name" value="TWO-COMPONENT HISTIDINE KINASE"/>
    <property type="match status" value="1"/>
</dbReference>
<keyword evidence="4" id="KW-0418">Kinase</keyword>
<dbReference type="EMBL" id="BSRI01000001">
    <property type="protein sequence ID" value="GLV55656.1"/>
    <property type="molecule type" value="Genomic_DNA"/>
</dbReference>
<dbReference type="CDD" id="cd00082">
    <property type="entry name" value="HisKA"/>
    <property type="match status" value="1"/>
</dbReference>
<gene>
    <name evidence="6" type="ORF">KDH_25000</name>
</gene>
<dbReference type="Gene3D" id="3.30.565.10">
    <property type="entry name" value="Histidine kinase-like ATPase, C-terminal domain"/>
    <property type="match status" value="1"/>
</dbReference>
<evidence type="ECO:0000256" key="3">
    <source>
        <dbReference type="ARBA" id="ARBA00022553"/>
    </source>
</evidence>
<dbReference type="Pfam" id="PF02518">
    <property type="entry name" value="HATPase_c"/>
    <property type="match status" value="1"/>
</dbReference>
<sequence length="622" mass="71614">MGKRIRRVYQNKARQKPALSRKSTDHASPFQKEGWWKQCEPFLEFFPEGVIACDRDSKIQLINAEARKIFEIGSRKEWHNAEFERFFQFYTISDEQSRLMHIQPWLQSLFEEQSAAHSYSYPTYGYSIFFRTPSGKRYASILYCSALLDRRREVIGIIAVFHQIQSRYQKALHLQRVYEAIVSITEALEHMPDIASHPLPEESILLSPPVLFVAQQVVEVIHKILDCHRVALLAFRLPTDLIYYVAGSGLTSEQEQYLRERGGRLQLSEFLDETRILRLSVNQEVLLTSDQLYRSLIFPSDTPVENLLLVPLFVEQRIVGMIQIVKARLNDEYTPEEIELVKVVARHTMLVIECICILQERSEAQMKELILNEIKQLTTDFLTIAAHELRTPLTGILGNIQLAQRRVDALKRQMPGFSETLAPHFTRVQQPLEAAAQSARVQQRMINDLVDDARIQTNQLTLIVKPCDLKKIIANTVTTLRQDAPGRVIFLAMDTVEQSIIVRADSERIAQTLSIYVENALRATNITQPITVRVTVEEMTTHVYVHCQGQSLNADEQAHLWDRFYRSKEGAIQHELDLSLGLGFYLCREFMKRQDGDVGVTSDSSHGTTFWFCLPLFPPLKK</sequence>
<dbReference type="Gene3D" id="1.10.287.130">
    <property type="match status" value="1"/>
</dbReference>
<feature type="domain" description="Histidine kinase" evidence="5">
    <location>
        <begin position="384"/>
        <end position="618"/>
    </location>
</feature>
<dbReference type="Gene3D" id="3.30.450.40">
    <property type="match status" value="1"/>
</dbReference>
<dbReference type="SUPFAM" id="SSF55874">
    <property type="entry name" value="ATPase domain of HSP90 chaperone/DNA topoisomerase II/histidine kinase"/>
    <property type="match status" value="1"/>
</dbReference>
<dbReference type="SUPFAM" id="SSF55781">
    <property type="entry name" value="GAF domain-like"/>
    <property type="match status" value="1"/>
</dbReference>
<dbReference type="PROSITE" id="PS50109">
    <property type="entry name" value="HIS_KIN"/>
    <property type="match status" value="1"/>
</dbReference>
<dbReference type="InterPro" id="IPR003661">
    <property type="entry name" value="HisK_dim/P_dom"/>
</dbReference>
<dbReference type="InterPro" id="IPR003594">
    <property type="entry name" value="HATPase_dom"/>
</dbReference>
<proteinExistence type="predicted"/>
<keyword evidence="7" id="KW-1185">Reference proteome</keyword>
<dbReference type="RefSeq" id="WP_338250187.1">
    <property type="nucleotide sequence ID" value="NZ_BSRI01000001.1"/>
</dbReference>
<dbReference type="InterPro" id="IPR035965">
    <property type="entry name" value="PAS-like_dom_sf"/>
</dbReference>
<comment type="caution">
    <text evidence="6">The sequence shown here is derived from an EMBL/GenBank/DDBJ whole genome shotgun (WGS) entry which is preliminary data.</text>
</comment>
<dbReference type="Gene3D" id="3.30.450.20">
    <property type="entry name" value="PAS domain"/>
    <property type="match status" value="1"/>
</dbReference>
<dbReference type="SUPFAM" id="SSF47384">
    <property type="entry name" value="Homodimeric domain of signal transducing histidine kinase"/>
    <property type="match status" value="1"/>
</dbReference>
<reference evidence="6 7" key="1">
    <citation type="submission" date="2023-02" db="EMBL/GenBank/DDBJ databases">
        <title>Dictyobacter halimunensis sp. nov., a new member of the class Ktedonobacteria from forest soil in a geothermal area.</title>
        <authorList>
            <person name="Rachmania M.K."/>
            <person name="Ningsih F."/>
            <person name="Sakai Y."/>
            <person name="Yabe S."/>
            <person name="Yokota A."/>
            <person name="Sjamsuridzal W."/>
        </authorList>
    </citation>
    <scope>NUCLEOTIDE SEQUENCE [LARGE SCALE GENOMIC DNA]</scope>
    <source>
        <strain evidence="6 7">S3.2.2.5</strain>
    </source>
</reference>